<evidence type="ECO:0000256" key="3">
    <source>
        <dbReference type="ARBA" id="ARBA00022989"/>
    </source>
</evidence>
<keyword evidence="7" id="KW-1185">Reference proteome</keyword>
<evidence type="ECO:0000256" key="2">
    <source>
        <dbReference type="ARBA" id="ARBA00022692"/>
    </source>
</evidence>
<proteinExistence type="predicted"/>
<keyword evidence="3 5" id="KW-1133">Transmembrane helix</keyword>
<dbReference type="Proteomes" id="UP000198984">
    <property type="component" value="Unassembled WGS sequence"/>
</dbReference>
<dbReference type="AlphaFoldDB" id="A0A1H7Y078"/>
<dbReference type="InterPro" id="IPR016944">
    <property type="entry name" value="UCP030066"/>
</dbReference>
<evidence type="ECO:0000313" key="7">
    <source>
        <dbReference type="Proteomes" id="UP000198984"/>
    </source>
</evidence>
<feature type="transmembrane region" description="Helical" evidence="5">
    <location>
        <begin position="97"/>
        <end position="114"/>
    </location>
</feature>
<dbReference type="Pfam" id="PF13564">
    <property type="entry name" value="DoxX_2"/>
    <property type="match status" value="1"/>
</dbReference>
<sequence length="128" mass="14184">MKATKIIYWITTAIVALMMAFSAYSYFTQPALTEAFHHLGYPDHFRVELAIAKLIGAILLLAPVGPRIKEWTYAGFTFTFIAAFMAHTAAGDPVANRVMPLVFLGILAVSYLQYHKLQKGVQKAVPAH</sequence>
<dbReference type="PIRSF" id="PIRSF030066">
    <property type="entry name" value="UCP030066"/>
    <property type="match status" value="1"/>
</dbReference>
<organism evidence="6 7">
    <name type="scientific">Chitinophaga rupis</name>
    <dbReference type="NCBI Taxonomy" id="573321"/>
    <lineage>
        <taxon>Bacteria</taxon>
        <taxon>Pseudomonadati</taxon>
        <taxon>Bacteroidota</taxon>
        <taxon>Chitinophagia</taxon>
        <taxon>Chitinophagales</taxon>
        <taxon>Chitinophagaceae</taxon>
        <taxon>Chitinophaga</taxon>
    </lineage>
</organism>
<evidence type="ECO:0000256" key="5">
    <source>
        <dbReference type="SAM" id="Phobius"/>
    </source>
</evidence>
<gene>
    <name evidence="6" type="ORF">SAMN04488505_104270</name>
</gene>
<comment type="subcellular location">
    <subcellularLocation>
        <location evidence="1">Membrane</location>
        <topology evidence="1">Multi-pass membrane protein</topology>
    </subcellularLocation>
</comment>
<feature type="transmembrane region" description="Helical" evidence="5">
    <location>
        <begin position="7"/>
        <end position="27"/>
    </location>
</feature>
<dbReference type="RefSeq" id="WP_089915034.1">
    <property type="nucleotide sequence ID" value="NZ_FOBB01000004.1"/>
</dbReference>
<evidence type="ECO:0000313" key="6">
    <source>
        <dbReference type="EMBL" id="SEM39616.1"/>
    </source>
</evidence>
<dbReference type="GO" id="GO:0016020">
    <property type="term" value="C:membrane"/>
    <property type="evidence" value="ECO:0007669"/>
    <property type="project" value="UniProtKB-SubCell"/>
</dbReference>
<evidence type="ECO:0000256" key="1">
    <source>
        <dbReference type="ARBA" id="ARBA00004141"/>
    </source>
</evidence>
<dbReference type="InterPro" id="IPR032808">
    <property type="entry name" value="DoxX"/>
</dbReference>
<protein>
    <submittedName>
        <fullName evidence="6">DoxX-like family protein</fullName>
    </submittedName>
</protein>
<dbReference type="OrthoDB" id="7960583at2"/>
<name>A0A1H7Y078_9BACT</name>
<feature type="transmembrane region" description="Helical" evidence="5">
    <location>
        <begin position="71"/>
        <end position="91"/>
    </location>
</feature>
<feature type="transmembrane region" description="Helical" evidence="5">
    <location>
        <begin position="47"/>
        <end position="64"/>
    </location>
</feature>
<accession>A0A1H7Y078</accession>
<dbReference type="STRING" id="573321.SAMN04488505_104270"/>
<dbReference type="EMBL" id="FOBB01000004">
    <property type="protein sequence ID" value="SEM39616.1"/>
    <property type="molecule type" value="Genomic_DNA"/>
</dbReference>
<keyword evidence="4 5" id="KW-0472">Membrane</keyword>
<keyword evidence="2 5" id="KW-0812">Transmembrane</keyword>
<reference evidence="6 7" key="1">
    <citation type="submission" date="2016-10" db="EMBL/GenBank/DDBJ databases">
        <authorList>
            <person name="de Groot N.N."/>
        </authorList>
    </citation>
    <scope>NUCLEOTIDE SEQUENCE [LARGE SCALE GENOMIC DNA]</scope>
    <source>
        <strain evidence="6 7">DSM 21039</strain>
    </source>
</reference>
<evidence type="ECO:0000256" key="4">
    <source>
        <dbReference type="ARBA" id="ARBA00023136"/>
    </source>
</evidence>